<dbReference type="GO" id="GO:0004177">
    <property type="term" value="F:aminopeptidase activity"/>
    <property type="evidence" value="ECO:0007669"/>
    <property type="project" value="UniProtKB-KW"/>
</dbReference>
<organism evidence="5 6">
    <name type="scientific">Rhizomicrobium palustre</name>
    <dbReference type="NCBI Taxonomy" id="189966"/>
    <lineage>
        <taxon>Bacteria</taxon>
        <taxon>Pseudomonadati</taxon>
        <taxon>Pseudomonadota</taxon>
        <taxon>Alphaproteobacteria</taxon>
        <taxon>Micropepsales</taxon>
        <taxon>Micropepsaceae</taxon>
        <taxon>Rhizomicrobium</taxon>
    </lineage>
</organism>
<feature type="signal peptide" evidence="3">
    <location>
        <begin position="1"/>
        <end position="18"/>
    </location>
</feature>
<dbReference type="PANTHER" id="PTHR42776:SF27">
    <property type="entry name" value="DIPEPTIDYL PEPTIDASE FAMILY MEMBER 6"/>
    <property type="match status" value="1"/>
</dbReference>
<name>A0A846N068_9PROT</name>
<dbReference type="InterPro" id="IPR029058">
    <property type="entry name" value="AB_hydrolase_fold"/>
</dbReference>
<keyword evidence="6" id="KW-1185">Reference proteome</keyword>
<proteinExistence type="predicted"/>
<evidence type="ECO:0000313" key="6">
    <source>
        <dbReference type="Proteomes" id="UP000570514"/>
    </source>
</evidence>
<dbReference type="Pfam" id="PF00326">
    <property type="entry name" value="Peptidase_S9"/>
    <property type="match status" value="1"/>
</dbReference>
<feature type="chain" id="PRO_5032352697" evidence="3">
    <location>
        <begin position="19"/>
        <end position="639"/>
    </location>
</feature>
<dbReference type="Gene3D" id="2.120.10.30">
    <property type="entry name" value="TolB, C-terminal domain"/>
    <property type="match status" value="1"/>
</dbReference>
<dbReference type="RefSeq" id="WP_167083362.1">
    <property type="nucleotide sequence ID" value="NZ_BAAADC010000001.1"/>
</dbReference>
<dbReference type="GO" id="GO:0004252">
    <property type="term" value="F:serine-type endopeptidase activity"/>
    <property type="evidence" value="ECO:0007669"/>
    <property type="project" value="TreeGrafter"/>
</dbReference>
<keyword evidence="3" id="KW-0732">Signal</keyword>
<dbReference type="PANTHER" id="PTHR42776">
    <property type="entry name" value="SERINE PEPTIDASE S9 FAMILY MEMBER"/>
    <property type="match status" value="1"/>
</dbReference>
<keyword evidence="5" id="KW-0031">Aminopeptidase</keyword>
<dbReference type="EMBL" id="JAASRM010000001">
    <property type="protein sequence ID" value="NIK89258.1"/>
    <property type="molecule type" value="Genomic_DNA"/>
</dbReference>
<evidence type="ECO:0000256" key="1">
    <source>
        <dbReference type="ARBA" id="ARBA00022801"/>
    </source>
</evidence>
<dbReference type="SUPFAM" id="SSF53474">
    <property type="entry name" value="alpha/beta-Hydrolases"/>
    <property type="match status" value="1"/>
</dbReference>
<keyword evidence="1" id="KW-0378">Hydrolase</keyword>
<dbReference type="InterPro" id="IPR011659">
    <property type="entry name" value="WD40"/>
</dbReference>
<comment type="caution">
    <text evidence="5">The sequence shown here is derived from an EMBL/GenBank/DDBJ whole genome shotgun (WGS) entry which is preliminary data.</text>
</comment>
<evidence type="ECO:0000256" key="2">
    <source>
        <dbReference type="ARBA" id="ARBA00022825"/>
    </source>
</evidence>
<keyword evidence="2" id="KW-0720">Serine protease</keyword>
<evidence type="ECO:0000259" key="4">
    <source>
        <dbReference type="Pfam" id="PF00326"/>
    </source>
</evidence>
<reference evidence="5 6" key="1">
    <citation type="submission" date="2020-03" db="EMBL/GenBank/DDBJ databases">
        <title>Genomic Encyclopedia of Type Strains, Phase IV (KMG-IV): sequencing the most valuable type-strain genomes for metagenomic binning, comparative biology and taxonomic classification.</title>
        <authorList>
            <person name="Goeker M."/>
        </authorList>
    </citation>
    <scope>NUCLEOTIDE SEQUENCE [LARGE SCALE GENOMIC DNA]</scope>
    <source>
        <strain evidence="5 6">DSM 19867</strain>
    </source>
</reference>
<dbReference type="Proteomes" id="UP000570514">
    <property type="component" value="Unassembled WGS sequence"/>
</dbReference>
<dbReference type="GO" id="GO:0006508">
    <property type="term" value="P:proteolysis"/>
    <property type="evidence" value="ECO:0007669"/>
    <property type="project" value="InterPro"/>
</dbReference>
<evidence type="ECO:0000313" key="5">
    <source>
        <dbReference type="EMBL" id="NIK89258.1"/>
    </source>
</evidence>
<evidence type="ECO:0000256" key="3">
    <source>
        <dbReference type="SAM" id="SignalP"/>
    </source>
</evidence>
<accession>A0A846N068</accession>
<dbReference type="Pfam" id="PF07676">
    <property type="entry name" value="PD40"/>
    <property type="match status" value="1"/>
</dbReference>
<dbReference type="SUPFAM" id="SSF82171">
    <property type="entry name" value="DPP6 N-terminal domain-like"/>
    <property type="match status" value="1"/>
</dbReference>
<protein>
    <submittedName>
        <fullName evidence="5">Dipeptidyl aminopeptidase/acylaminoacyl peptidase</fullName>
    </submittedName>
</protein>
<dbReference type="InterPro" id="IPR011042">
    <property type="entry name" value="6-blade_b-propeller_TolB-like"/>
</dbReference>
<dbReference type="AlphaFoldDB" id="A0A846N068"/>
<keyword evidence="5" id="KW-0645">Protease</keyword>
<dbReference type="Gene3D" id="3.40.50.1820">
    <property type="entry name" value="alpha/beta hydrolase"/>
    <property type="match status" value="1"/>
</dbReference>
<feature type="domain" description="Peptidase S9 prolyl oligopeptidase catalytic" evidence="4">
    <location>
        <begin position="428"/>
        <end position="634"/>
    </location>
</feature>
<sequence>MRRVIYALALMAPMAAMAEDIKPAAVVAEGVPAIPEALVRATQPYLEFRTASLVGWNVRTHGIAISTRFGNVAQIHDVAMPLGMRRQITFEADAIAGASYARKTGDVMVVQKDVGGSEFWQLYRLDQGRLVLLTDGKSRNTVNAWSHDGKWLAYTSTRRNGADSDIYVIDPRDPKSDRRVAELKGGGWTLRDFAPDGKSAILANRISITKVDLFRLDLASGAQSAIGDHNKSIAYDEVAYAPDGTLWVTSDEYSDVQRLGRLDPSTGRFTPVAQEKWDVEDFVISDDGRFIAYLTNEAGISRLRLYDVASNTVRLVQALPTGVISGLSVAPWGEIGLTLASAKSPADVWSVDPVTLAAKRWTQSETGGLDPNVNAAPELVSVKSFDGEVVSGFLYRPDPKKFPGKRPLLFSIHGGPESQSRPGFLGRNNYLVNELGIALFLPNVRGSSGYGKRFVSLDNGPDLRENSVKDIGAFLDKLAKDPGIDAARIAETGGSYGGYMCYASAIRYGARLKAANCIVAISNFVTFLENTQSYRRDLRRVEYGDERDPAQRAKLIAISPFTKAKSLHIPLMVQTGGNDPRVPPSEATQMVEAVRANGGPVWHLLAKDEGHGFAKKANQDYAFWASLVFWKRYLLGEAP</sequence>
<dbReference type="InterPro" id="IPR001375">
    <property type="entry name" value="Peptidase_S9_cat"/>
</dbReference>
<gene>
    <name evidence="5" type="ORF">FHS83_002576</name>
</gene>